<dbReference type="AlphaFoldDB" id="L9Z088"/>
<evidence type="ECO:0000313" key="1">
    <source>
        <dbReference type="EMBL" id="ELY79102.1"/>
    </source>
</evidence>
<evidence type="ECO:0000313" key="2">
    <source>
        <dbReference type="Proteomes" id="UP000011592"/>
    </source>
</evidence>
<organism evidence="1 2">
    <name type="scientific">Natrinema gari JCM 14663</name>
    <dbReference type="NCBI Taxonomy" id="1230459"/>
    <lineage>
        <taxon>Archaea</taxon>
        <taxon>Methanobacteriati</taxon>
        <taxon>Methanobacteriota</taxon>
        <taxon>Stenosarchaea group</taxon>
        <taxon>Halobacteria</taxon>
        <taxon>Halobacteriales</taxon>
        <taxon>Natrialbaceae</taxon>
        <taxon>Natrinema</taxon>
    </lineage>
</organism>
<protein>
    <submittedName>
        <fullName evidence="1">Uncharacterized protein</fullName>
    </submittedName>
</protein>
<reference evidence="1 2" key="1">
    <citation type="journal article" date="2014" name="PLoS Genet.">
        <title>Phylogenetically driven sequencing of extremely halophilic archaea reveals strategies for static and dynamic osmo-response.</title>
        <authorList>
            <person name="Becker E.A."/>
            <person name="Seitzer P.M."/>
            <person name="Tritt A."/>
            <person name="Larsen D."/>
            <person name="Krusor M."/>
            <person name="Yao A.I."/>
            <person name="Wu D."/>
            <person name="Madern D."/>
            <person name="Eisen J.A."/>
            <person name="Darling A.E."/>
            <person name="Facciotti M.T."/>
        </authorList>
    </citation>
    <scope>NUCLEOTIDE SEQUENCE [LARGE SCALE GENOMIC DNA]</scope>
    <source>
        <strain evidence="1 2">JCM 14663</strain>
    </source>
</reference>
<dbReference type="EMBL" id="AOIJ01000052">
    <property type="protein sequence ID" value="ELY79102.1"/>
    <property type="molecule type" value="Genomic_DNA"/>
</dbReference>
<dbReference type="PATRIC" id="fig|1230459.4.peg.2376"/>
<gene>
    <name evidence="1" type="ORF">C486_11936</name>
</gene>
<dbReference type="Proteomes" id="UP000011592">
    <property type="component" value="Unassembled WGS sequence"/>
</dbReference>
<keyword evidence="2" id="KW-1185">Reference proteome</keyword>
<proteinExistence type="predicted"/>
<comment type="caution">
    <text evidence="1">The sequence shown here is derived from an EMBL/GenBank/DDBJ whole genome shotgun (WGS) entry which is preliminary data.</text>
</comment>
<sequence>MFDERPPGISRLFEPGIRLARGPPGLVRAFSDTESLSLHLVSADRVDGVECVDLETEYPRTPRDRRRRFAVAGTG</sequence>
<accession>L9Z088</accession>
<name>L9Z088_9EURY</name>